<dbReference type="AlphaFoldDB" id="A0A6B9XV91"/>
<proteinExistence type="predicted"/>
<sequence length="43" mass="4799">MALDDRIESDRMDGMGASHREERALLDGLQTLPVNAFLTLALR</sequence>
<protein>
    <submittedName>
        <fullName evidence="1">Uncharacterized protein</fullName>
    </submittedName>
</protein>
<reference evidence="1" key="1">
    <citation type="submission" date="2019-03" db="EMBL/GenBank/DDBJ databases">
        <title>Largest Complete Mitochondrial Genome of a Gymnosperm, Sitka Spruce (Picea sitchensis), Indicates Complex Physical Structure.</title>
        <authorList>
            <person name="Jackman S.D."/>
            <person name="Coombe L."/>
            <person name="Warren R."/>
            <person name="Kirk H."/>
            <person name="Trinh E."/>
            <person name="McLeod T."/>
            <person name="Pleasance S."/>
            <person name="Pandoh P."/>
            <person name="Zhao Y."/>
            <person name="Coope R."/>
            <person name="Bousquet J."/>
            <person name="Bohlmann J.C."/>
            <person name="Jones S.J.M."/>
            <person name="Birol I."/>
        </authorList>
    </citation>
    <scope>NUCLEOTIDE SEQUENCE</scope>
    <source>
        <strain evidence="1">Q903</strain>
    </source>
</reference>
<accession>A0A6B9XV91</accession>
<keyword evidence="1" id="KW-0496">Mitochondrion</keyword>
<geneLocation type="mitochondrion" evidence="1"/>
<gene>
    <name evidence="1" type="primary">orf06953</name>
    <name evidence="1" type="ORF">Q903MT_gene6899</name>
</gene>
<dbReference type="EMBL" id="MK697706">
    <property type="protein sequence ID" value="QHR92851.1"/>
    <property type="molecule type" value="Genomic_DNA"/>
</dbReference>
<name>A0A6B9XV91_PICSI</name>
<organism evidence="1">
    <name type="scientific">Picea sitchensis</name>
    <name type="common">Sitka spruce</name>
    <name type="synonym">Pinus sitchensis</name>
    <dbReference type="NCBI Taxonomy" id="3332"/>
    <lineage>
        <taxon>Eukaryota</taxon>
        <taxon>Viridiplantae</taxon>
        <taxon>Streptophyta</taxon>
        <taxon>Embryophyta</taxon>
        <taxon>Tracheophyta</taxon>
        <taxon>Spermatophyta</taxon>
        <taxon>Pinopsida</taxon>
        <taxon>Pinidae</taxon>
        <taxon>Conifers I</taxon>
        <taxon>Pinales</taxon>
        <taxon>Pinaceae</taxon>
        <taxon>Picea</taxon>
    </lineage>
</organism>
<evidence type="ECO:0000313" key="1">
    <source>
        <dbReference type="EMBL" id="QHR92851.1"/>
    </source>
</evidence>